<comment type="caution">
    <text evidence="1">The sequence shown here is derived from an EMBL/GenBank/DDBJ whole genome shotgun (WGS) entry which is preliminary data.</text>
</comment>
<name>A0A657LYS3_9HYPH</name>
<protein>
    <recommendedName>
        <fullName evidence="3">Flavin-nucleotide-binding protein</fullName>
    </recommendedName>
</protein>
<dbReference type="OrthoDB" id="8137294at2"/>
<dbReference type="InterPro" id="IPR012349">
    <property type="entry name" value="Split_barrel_FMN-bd"/>
</dbReference>
<accession>A0A657LYS3</accession>
<evidence type="ECO:0008006" key="3">
    <source>
        <dbReference type="Google" id="ProtNLM"/>
    </source>
</evidence>
<dbReference type="EMBL" id="LSRP01000001">
    <property type="protein sequence ID" value="OJG01581.1"/>
    <property type="molecule type" value="Genomic_DNA"/>
</dbReference>
<dbReference type="Proteomes" id="UP000182661">
    <property type="component" value="Unassembled WGS sequence"/>
</dbReference>
<sequence>MTRAECQRMLTNNRFAHLGCIAKDRPYVVPIRYVFRDGAFYSFSLPGKKIDCLRANPHACVQLETLVTDEEWQSVLLEGLFQELPDDEKWHGQHMQAWSLLQEHGNWWEPGAYKPDAGATESADMHPVFYSIQIENLSGRTATNA</sequence>
<gene>
    <name evidence="1" type="ORF">AX760_00155</name>
</gene>
<keyword evidence="2" id="KW-1185">Reference proteome</keyword>
<dbReference type="Pfam" id="PF12900">
    <property type="entry name" value="Pyridox_ox_2"/>
    <property type="match status" value="1"/>
</dbReference>
<reference evidence="1 2" key="1">
    <citation type="submission" date="2016-02" db="EMBL/GenBank/DDBJ databases">
        <title>Genome sequencing of a beta-galactosidase producing bacteria Rhizobium sp. 59.</title>
        <authorList>
            <person name="Wang D."/>
            <person name="Kot W."/>
            <person name="Qin Y."/>
            <person name="Hansen L."/>
            <person name="Naqvi K."/>
            <person name="Rensing C."/>
        </authorList>
    </citation>
    <scope>NUCLEOTIDE SEQUENCE [LARGE SCALE GENOMIC DNA]</scope>
    <source>
        <strain evidence="1 2">59</strain>
    </source>
</reference>
<proteinExistence type="predicted"/>
<dbReference type="SUPFAM" id="SSF50475">
    <property type="entry name" value="FMN-binding split barrel"/>
    <property type="match status" value="1"/>
</dbReference>
<organism evidence="1 2">
    <name type="scientific">Pararhizobium antarcticum</name>
    <dbReference type="NCBI Taxonomy" id="1798805"/>
    <lineage>
        <taxon>Bacteria</taxon>
        <taxon>Pseudomonadati</taxon>
        <taxon>Pseudomonadota</taxon>
        <taxon>Alphaproteobacteria</taxon>
        <taxon>Hyphomicrobiales</taxon>
        <taxon>Rhizobiaceae</taxon>
        <taxon>Rhizobium/Agrobacterium group</taxon>
        <taxon>Pararhizobium</taxon>
    </lineage>
</organism>
<dbReference type="InterPro" id="IPR024747">
    <property type="entry name" value="Pyridox_Oxase-rel"/>
</dbReference>
<evidence type="ECO:0000313" key="1">
    <source>
        <dbReference type="EMBL" id="OJG01581.1"/>
    </source>
</evidence>
<evidence type="ECO:0000313" key="2">
    <source>
        <dbReference type="Proteomes" id="UP000182661"/>
    </source>
</evidence>
<dbReference type="Gene3D" id="2.30.110.10">
    <property type="entry name" value="Electron Transport, Fmn-binding Protein, Chain A"/>
    <property type="match status" value="1"/>
</dbReference>
<dbReference type="AlphaFoldDB" id="A0A657LYS3"/>